<accession>X1QF40</accession>
<dbReference type="EMBL" id="BARV01025207">
    <property type="protein sequence ID" value="GAI41899.1"/>
    <property type="molecule type" value="Genomic_DNA"/>
</dbReference>
<sequence>GESLLPGGHFDTSVDPYRRPQLWQQGEGQSAIERAAVPEGVVGCPTRASAEKAKRPIAAILRYLTLVHDEVMETYPAGKIPPVEKISLRDPKEMEPFLKEPMSKGWKSVYELPYIGQIQK</sequence>
<proteinExistence type="predicted"/>
<name>X1QF40_9ZZZZ</name>
<dbReference type="AlphaFoldDB" id="X1QF40"/>
<gene>
    <name evidence="1" type="ORF">S06H3_40995</name>
</gene>
<feature type="non-terminal residue" evidence="1">
    <location>
        <position position="1"/>
    </location>
</feature>
<reference evidence="1" key="1">
    <citation type="journal article" date="2014" name="Front. Microbiol.">
        <title>High frequency of phylogenetically diverse reductive dehalogenase-homologous genes in deep subseafloor sedimentary metagenomes.</title>
        <authorList>
            <person name="Kawai M."/>
            <person name="Futagami T."/>
            <person name="Toyoda A."/>
            <person name="Takaki Y."/>
            <person name="Nishi S."/>
            <person name="Hori S."/>
            <person name="Arai W."/>
            <person name="Tsubouchi T."/>
            <person name="Morono Y."/>
            <person name="Uchiyama I."/>
            <person name="Ito T."/>
            <person name="Fujiyama A."/>
            <person name="Inagaki F."/>
            <person name="Takami H."/>
        </authorList>
    </citation>
    <scope>NUCLEOTIDE SEQUENCE</scope>
    <source>
        <strain evidence="1">Expedition CK06-06</strain>
    </source>
</reference>
<evidence type="ECO:0000313" key="1">
    <source>
        <dbReference type="EMBL" id="GAI41899.1"/>
    </source>
</evidence>
<evidence type="ECO:0008006" key="2">
    <source>
        <dbReference type="Google" id="ProtNLM"/>
    </source>
</evidence>
<comment type="caution">
    <text evidence="1">The sequence shown here is derived from an EMBL/GenBank/DDBJ whole genome shotgun (WGS) entry which is preliminary data.</text>
</comment>
<protein>
    <recommendedName>
        <fullName evidence="2">Creatininase</fullName>
    </recommendedName>
</protein>
<organism evidence="1">
    <name type="scientific">marine sediment metagenome</name>
    <dbReference type="NCBI Taxonomy" id="412755"/>
    <lineage>
        <taxon>unclassified sequences</taxon>
        <taxon>metagenomes</taxon>
        <taxon>ecological metagenomes</taxon>
    </lineage>
</organism>